<dbReference type="GO" id="GO:0001407">
    <property type="term" value="P:glycerophosphodiester transmembrane transport"/>
    <property type="evidence" value="ECO:0007669"/>
    <property type="project" value="TreeGrafter"/>
</dbReference>
<dbReference type="Pfam" id="PF17912">
    <property type="entry name" value="OB_MalK"/>
    <property type="match status" value="1"/>
</dbReference>
<dbReference type="InterPro" id="IPR015855">
    <property type="entry name" value="ABC_transpr_MalK-like"/>
</dbReference>
<dbReference type="GO" id="GO:0005524">
    <property type="term" value="F:ATP binding"/>
    <property type="evidence" value="ECO:0007669"/>
    <property type="project" value="UniProtKB-KW"/>
</dbReference>
<dbReference type="PANTHER" id="PTHR43875:SF12">
    <property type="entry name" value="SN-GLYCEROL-3-PHOSPHATE IMPORT ATP-BINDING PROTEIN UGPC"/>
    <property type="match status" value="1"/>
</dbReference>
<keyword evidence="7" id="KW-1278">Translocase</keyword>
<dbReference type="EMBL" id="NQMS01000004">
    <property type="protein sequence ID" value="PAV96489.1"/>
    <property type="molecule type" value="Genomic_DNA"/>
</dbReference>
<dbReference type="Gene3D" id="2.40.50.140">
    <property type="entry name" value="Nucleic acid-binding proteins"/>
    <property type="match status" value="1"/>
</dbReference>
<dbReference type="GO" id="GO:0008643">
    <property type="term" value="P:carbohydrate transport"/>
    <property type="evidence" value="ECO:0007669"/>
    <property type="project" value="InterPro"/>
</dbReference>
<evidence type="ECO:0000313" key="10">
    <source>
        <dbReference type="EMBL" id="PAV96489.1"/>
    </source>
</evidence>
<dbReference type="KEGG" id="hpar:AL518_05165"/>
<dbReference type="Proteomes" id="UP000218796">
    <property type="component" value="Unassembled WGS sequence"/>
</dbReference>
<dbReference type="FunFam" id="3.40.50.300:FF:000042">
    <property type="entry name" value="Maltose/maltodextrin ABC transporter, ATP-binding protein"/>
    <property type="match status" value="1"/>
</dbReference>
<dbReference type="InterPro" id="IPR047641">
    <property type="entry name" value="ABC_transpr_MalK/UgpC-like"/>
</dbReference>
<keyword evidence="8" id="KW-0472">Membrane</keyword>
<keyword evidence="11" id="KW-1185">Reference proteome</keyword>
<dbReference type="PROSITE" id="PS00211">
    <property type="entry name" value="ABC_TRANSPORTER_1"/>
    <property type="match status" value="1"/>
</dbReference>
<dbReference type="Gene3D" id="3.40.50.300">
    <property type="entry name" value="P-loop containing nucleotide triphosphate hydrolases"/>
    <property type="match status" value="1"/>
</dbReference>
<organism evidence="10 11">
    <name type="scientific">Hafnia paralvei</name>
    <dbReference type="NCBI Taxonomy" id="546367"/>
    <lineage>
        <taxon>Bacteria</taxon>
        <taxon>Pseudomonadati</taxon>
        <taxon>Pseudomonadota</taxon>
        <taxon>Gammaproteobacteria</taxon>
        <taxon>Enterobacterales</taxon>
        <taxon>Hafniaceae</taxon>
        <taxon>Hafnia</taxon>
    </lineage>
</organism>
<dbReference type="GO" id="GO:0140359">
    <property type="term" value="F:ABC-type transporter activity"/>
    <property type="evidence" value="ECO:0007669"/>
    <property type="project" value="InterPro"/>
</dbReference>
<dbReference type="NCBIfam" id="NF008653">
    <property type="entry name" value="PRK11650.1"/>
    <property type="match status" value="1"/>
</dbReference>
<keyword evidence="2" id="KW-1003">Cell membrane</keyword>
<accession>A0A2A2MCC5</accession>
<sequence>MARLKLQTVSKSYDGKNAIIKGIDLDVADGEFIVMVGPSGCGKSTLLRMVAGLEETTSGDIYIGDDRVTHKEPKDRGVAMVFQNYALYPHMSVFDNMAYGLKIRGLGKELIRAKVEEVAAILELQTLLNRKPSELSGGQRQRVAMGRAIVREPAVFLFDEPLSNLDAKLRVQMRLELQQLHRRLKTTSLYVTHDQVEAMTLAQRVIVLNKGVAEQIGTPTEIYHRPASRFVAGFMGAPAMNLLDGCISTDGLFFQINDGPQLRFEQPISALAGQTLTLGIRPEHLRRAAEHESGSEFMVNQLELLGADNLAHSRWGDHGVILRLPHQDLPELGCSLQVVLPHENLHFFDITTGLRIEP</sequence>
<dbReference type="CDD" id="cd03301">
    <property type="entry name" value="ABC_MalK_N"/>
    <property type="match status" value="1"/>
</dbReference>
<reference evidence="10 11" key="1">
    <citation type="submission" date="2017-08" db="EMBL/GenBank/DDBJ databases">
        <title>Draft Genome Sequence of Hafnia alvei CITHA-6 Isolated from Raw Bovine Milk.</title>
        <authorList>
            <person name="Culligan E.P."/>
            <person name="Mcsweeney A."/>
            <person name="O'Doherty C."/>
            <person name="Gleeson E."/>
            <person name="O'Riordan D."/>
            <person name="Sleator R.D."/>
        </authorList>
    </citation>
    <scope>NUCLEOTIDE SEQUENCE [LARGE SCALE GENOMIC DNA]</scope>
    <source>
        <strain evidence="10 11">CITHA-6</strain>
    </source>
</reference>
<evidence type="ECO:0000256" key="3">
    <source>
        <dbReference type="ARBA" id="ARBA00022519"/>
    </source>
</evidence>
<dbReference type="PANTHER" id="PTHR43875">
    <property type="entry name" value="MALTODEXTRIN IMPORT ATP-BINDING PROTEIN MSMX"/>
    <property type="match status" value="1"/>
</dbReference>
<dbReference type="InterPro" id="IPR003593">
    <property type="entry name" value="AAA+_ATPase"/>
</dbReference>
<feature type="domain" description="ABC transporter" evidence="9">
    <location>
        <begin position="4"/>
        <end position="235"/>
    </location>
</feature>
<proteinExistence type="predicted"/>
<dbReference type="Pfam" id="PF00005">
    <property type="entry name" value="ABC_tran"/>
    <property type="match status" value="1"/>
</dbReference>
<dbReference type="PROSITE" id="PS50893">
    <property type="entry name" value="ABC_TRANSPORTER_2"/>
    <property type="match status" value="1"/>
</dbReference>
<evidence type="ECO:0000256" key="5">
    <source>
        <dbReference type="ARBA" id="ARBA00022741"/>
    </source>
</evidence>
<gene>
    <name evidence="10" type="primary">ugpC</name>
    <name evidence="10" type="ORF">CJD50_12380</name>
</gene>
<evidence type="ECO:0000256" key="4">
    <source>
        <dbReference type="ARBA" id="ARBA00022597"/>
    </source>
</evidence>
<dbReference type="SUPFAM" id="SSF50331">
    <property type="entry name" value="MOP-like"/>
    <property type="match status" value="1"/>
</dbReference>
<dbReference type="GO" id="GO:0016887">
    <property type="term" value="F:ATP hydrolysis activity"/>
    <property type="evidence" value="ECO:0007669"/>
    <property type="project" value="InterPro"/>
</dbReference>
<dbReference type="InterPro" id="IPR027417">
    <property type="entry name" value="P-loop_NTPase"/>
</dbReference>
<evidence type="ECO:0000256" key="8">
    <source>
        <dbReference type="ARBA" id="ARBA00023136"/>
    </source>
</evidence>
<evidence type="ECO:0000256" key="2">
    <source>
        <dbReference type="ARBA" id="ARBA00022475"/>
    </source>
</evidence>
<keyword evidence="5" id="KW-0547">Nucleotide-binding</keyword>
<dbReference type="InterPro" id="IPR017871">
    <property type="entry name" value="ABC_transporter-like_CS"/>
</dbReference>
<dbReference type="Gene3D" id="2.40.50.100">
    <property type="match status" value="1"/>
</dbReference>
<dbReference type="InterPro" id="IPR008995">
    <property type="entry name" value="Mo/tungstate-bd_C_term_dom"/>
</dbReference>
<keyword evidence="6 10" id="KW-0067">ATP-binding</keyword>
<evidence type="ECO:0000256" key="7">
    <source>
        <dbReference type="ARBA" id="ARBA00022967"/>
    </source>
</evidence>
<evidence type="ECO:0000259" key="9">
    <source>
        <dbReference type="PROSITE" id="PS50893"/>
    </source>
</evidence>
<keyword evidence="3" id="KW-0997">Cell inner membrane</keyword>
<dbReference type="InterPro" id="IPR040582">
    <property type="entry name" value="OB_MalK-like"/>
</dbReference>
<dbReference type="SMART" id="SM00382">
    <property type="entry name" value="AAA"/>
    <property type="match status" value="1"/>
</dbReference>
<dbReference type="GO" id="GO:0015794">
    <property type="term" value="P:glycerol-3-phosphate transmembrane transport"/>
    <property type="evidence" value="ECO:0007669"/>
    <property type="project" value="TreeGrafter"/>
</dbReference>
<keyword evidence="4" id="KW-0762">Sugar transport</keyword>
<protein>
    <submittedName>
        <fullName evidence="10">ABC transporter ATP-binding protein</fullName>
    </submittedName>
</protein>
<evidence type="ECO:0000256" key="6">
    <source>
        <dbReference type="ARBA" id="ARBA00022840"/>
    </source>
</evidence>
<dbReference type="InterPro" id="IPR012340">
    <property type="entry name" value="NA-bd_OB-fold"/>
</dbReference>
<evidence type="ECO:0000256" key="1">
    <source>
        <dbReference type="ARBA" id="ARBA00022448"/>
    </source>
</evidence>
<dbReference type="InterPro" id="IPR003439">
    <property type="entry name" value="ABC_transporter-like_ATP-bd"/>
</dbReference>
<dbReference type="AlphaFoldDB" id="A0A2A2MCC5"/>
<dbReference type="GO" id="GO:0055052">
    <property type="term" value="C:ATP-binding cassette (ABC) transporter complex, substrate-binding subunit-containing"/>
    <property type="evidence" value="ECO:0007669"/>
    <property type="project" value="TreeGrafter"/>
</dbReference>
<comment type="caution">
    <text evidence="10">The sequence shown here is derived from an EMBL/GenBank/DDBJ whole genome shotgun (WGS) entry which is preliminary data.</text>
</comment>
<dbReference type="OrthoDB" id="9802264at2"/>
<dbReference type="RefSeq" id="WP_008815657.1">
    <property type="nucleotide sequence ID" value="NZ_CATYOV010000030.1"/>
</dbReference>
<name>A0A2A2MCC5_9GAMM</name>
<dbReference type="SUPFAM" id="SSF52540">
    <property type="entry name" value="P-loop containing nucleoside triphosphate hydrolases"/>
    <property type="match status" value="1"/>
</dbReference>
<keyword evidence="1" id="KW-0813">Transport</keyword>
<evidence type="ECO:0000313" key="11">
    <source>
        <dbReference type="Proteomes" id="UP000218796"/>
    </source>
</evidence>
<dbReference type="GeneID" id="69640615"/>